<proteinExistence type="predicted"/>
<evidence type="ECO:0000256" key="2">
    <source>
        <dbReference type="ARBA" id="ARBA00022525"/>
    </source>
</evidence>
<keyword evidence="2" id="KW-0964">Secreted</keyword>
<organism evidence="6 7">
    <name type="scientific">Nonomuraea coxensis DSM 45129</name>
    <dbReference type="NCBI Taxonomy" id="1122611"/>
    <lineage>
        <taxon>Bacteria</taxon>
        <taxon>Bacillati</taxon>
        <taxon>Actinomycetota</taxon>
        <taxon>Actinomycetes</taxon>
        <taxon>Streptosporangiales</taxon>
        <taxon>Streptosporangiaceae</taxon>
        <taxon>Nonomuraea</taxon>
    </lineage>
</organism>
<protein>
    <submittedName>
        <fullName evidence="6">tRNA3(Ser)-specific nuclease WapA</fullName>
        <ecNumber evidence="6">3.1.-.-</ecNumber>
    </submittedName>
</protein>
<name>A0ABX8TZR7_9ACTN</name>
<dbReference type="EMBL" id="CP068985">
    <property type="protein sequence ID" value="QYC40389.1"/>
    <property type="molecule type" value="Genomic_DNA"/>
</dbReference>
<feature type="compositionally biased region" description="Acidic residues" evidence="4">
    <location>
        <begin position="481"/>
        <end position="491"/>
    </location>
</feature>
<dbReference type="InterPro" id="IPR055372">
    <property type="entry name" value="CBM96"/>
</dbReference>
<sequence length="834" mass="87506">MWARPVRVKKNAAWAWIDPTLSEQGGVVKPQVIKGDLALSSGGDAAITTYTLQEGRSLSLTWPTTLPQPVLDGSHATYPDAAGPGADLVVTALATGFRYDVVLRTRPAKAWKLKIPFQGKGLSLRETSDGVMRVADASGLSVAVNSPPTLRSAKGGRKPATNPGIGVVETSVEESGAQQMLQLKPDLGFLADPATQYPVTLQSAFSMTAASDADVWSVNPDDPNGSGLTLKAGTEADGAKSRAYLKFDTSPLVGQQISNVTLSLLNIDGPSCGSRVSDGIQVRQVTSGWSPATVTWATQPTNTTANAVTNLSSVGGSCEPTPMTWDITAVAKQWAADVGNYGLVLMSPTERAVRNYRVYPSSENSDFNDPPKLTATFSPIDGPVVVSPAGADGVEVIQAPANWLYNSPQMAEPQAHALSAAYDRVKANADKLADPYVDMVTGQVIVPAATADGHTVGSAVLSGTAYLGYGGTDWTLPGEYTDGDTDEDEEGPPGPTEPYNFTPQVPDVTTSYGRNAAIAREVLQLTSAQLPGADALVSARPWAERNKVLITANAVSPELRLALAQRYGVDSVVIRLKPDATSLQTQAGMDSPPSMAQAGTDTRANDNDAYINGGGAFEDRDGHTCTVGFAWSLPAGRRLVTAGHCLPANISTGDAMFTPGGTREFGKKVLSTWNAGKGTVFLPGKNESQGDSALASPNASIYPTASIFIGGPESGKKKEVKRSWQRRSIPGDLFCIGGAVYGQHCSWKVIQSEDYFKTDGGLLDNAIGGTHPSECLNEDGGDSGGPVYTFQPDGSVVAKGIVSSGTSTLLDCYVAFTDITTLRESYGGDVMKRK</sequence>
<keyword evidence="3" id="KW-0732">Signal</keyword>
<accession>A0ABX8TZR7</accession>
<feature type="region of interest" description="Disordered" evidence="4">
    <location>
        <begin position="477"/>
        <end position="504"/>
    </location>
</feature>
<feature type="domain" description="Carbohydrate-binding module family 96" evidence="5">
    <location>
        <begin position="206"/>
        <end position="373"/>
    </location>
</feature>
<dbReference type="EC" id="3.1.-.-" evidence="6"/>
<evidence type="ECO:0000313" key="6">
    <source>
        <dbReference type="EMBL" id="QYC40389.1"/>
    </source>
</evidence>
<dbReference type="Proteomes" id="UP000824681">
    <property type="component" value="Chromosome"/>
</dbReference>
<dbReference type="Pfam" id="PF24517">
    <property type="entry name" value="CBM96"/>
    <property type="match status" value="1"/>
</dbReference>
<dbReference type="InterPro" id="IPR009003">
    <property type="entry name" value="Peptidase_S1_PA"/>
</dbReference>
<gene>
    <name evidence="6" type="primary">wapA7</name>
    <name evidence="6" type="ORF">Nocox_13865</name>
</gene>
<dbReference type="GO" id="GO:0016787">
    <property type="term" value="F:hydrolase activity"/>
    <property type="evidence" value="ECO:0007669"/>
    <property type="project" value="UniProtKB-KW"/>
</dbReference>
<evidence type="ECO:0000256" key="3">
    <source>
        <dbReference type="ARBA" id="ARBA00022729"/>
    </source>
</evidence>
<evidence type="ECO:0000259" key="5">
    <source>
        <dbReference type="Pfam" id="PF24517"/>
    </source>
</evidence>
<comment type="subcellular location">
    <subcellularLocation>
        <location evidence="1">Secreted</location>
    </subcellularLocation>
</comment>
<dbReference type="NCBIfam" id="NF033679">
    <property type="entry name" value="DNRLRE_dom"/>
    <property type="match status" value="1"/>
</dbReference>
<evidence type="ECO:0000313" key="7">
    <source>
        <dbReference type="Proteomes" id="UP000824681"/>
    </source>
</evidence>
<reference evidence="6 7" key="1">
    <citation type="journal article" date="2021" name="ACS Chem. Biol.">
        <title>Genomic-Led Discovery of a Novel Glycopeptide Antibiotic by Nonomuraea coxensis DSM 45129.</title>
        <authorList>
            <person name="Yushchuk O."/>
            <person name="Vior N.M."/>
            <person name="Andreo-Vidal A."/>
            <person name="Berini F."/>
            <person name="Ruckert C."/>
            <person name="Busche T."/>
            <person name="Binda E."/>
            <person name="Kalinowski J."/>
            <person name="Truman A.W."/>
            <person name="Marinelli F."/>
        </authorList>
    </citation>
    <scope>NUCLEOTIDE SEQUENCE [LARGE SCALE GENOMIC DNA]</scope>
    <source>
        <strain evidence="6 7">DSM 45129</strain>
    </source>
</reference>
<dbReference type="Gene3D" id="2.40.10.10">
    <property type="entry name" value="Trypsin-like serine proteases"/>
    <property type="match status" value="2"/>
</dbReference>
<dbReference type="InterPro" id="IPR043504">
    <property type="entry name" value="Peptidase_S1_PA_chymotrypsin"/>
</dbReference>
<evidence type="ECO:0000256" key="4">
    <source>
        <dbReference type="SAM" id="MobiDB-lite"/>
    </source>
</evidence>
<evidence type="ECO:0000256" key="1">
    <source>
        <dbReference type="ARBA" id="ARBA00004613"/>
    </source>
</evidence>
<keyword evidence="6" id="KW-0378">Hydrolase</keyword>
<keyword evidence="7" id="KW-1185">Reference proteome</keyword>
<dbReference type="SUPFAM" id="SSF50494">
    <property type="entry name" value="Trypsin-like serine proteases"/>
    <property type="match status" value="1"/>
</dbReference>